<dbReference type="Proteomes" id="UP000323144">
    <property type="component" value="Chromosome"/>
</dbReference>
<protein>
    <recommendedName>
        <fullName evidence="6">Nitroreductase domain-containing protein</fullName>
    </recommendedName>
</protein>
<dbReference type="PANTHER" id="PTHR43673:SF2">
    <property type="entry name" value="NITROREDUCTASE"/>
    <property type="match status" value="1"/>
</dbReference>
<evidence type="ECO:0000256" key="4">
    <source>
        <dbReference type="ARBA" id="ARBA00022643"/>
    </source>
</evidence>
<organism evidence="7 8">
    <name type="scientific">Spiroplasma chinense</name>
    <dbReference type="NCBI Taxonomy" id="216932"/>
    <lineage>
        <taxon>Bacteria</taxon>
        <taxon>Bacillati</taxon>
        <taxon>Mycoplasmatota</taxon>
        <taxon>Mollicutes</taxon>
        <taxon>Entomoplasmatales</taxon>
        <taxon>Spiroplasmataceae</taxon>
        <taxon>Spiroplasma</taxon>
    </lineage>
</organism>
<keyword evidence="4" id="KW-0288">FMN</keyword>
<comment type="cofactor">
    <cofactor evidence="1">
        <name>FMN</name>
        <dbReference type="ChEBI" id="CHEBI:58210"/>
    </cofactor>
</comment>
<evidence type="ECO:0000256" key="1">
    <source>
        <dbReference type="ARBA" id="ARBA00001917"/>
    </source>
</evidence>
<dbReference type="AlphaFoldDB" id="A0A5B9Y6V2"/>
<evidence type="ECO:0000256" key="3">
    <source>
        <dbReference type="ARBA" id="ARBA00022630"/>
    </source>
</evidence>
<proteinExistence type="inferred from homology"/>
<accession>A0A5B9Y6V2</accession>
<dbReference type="RefSeq" id="WP_166508187.1">
    <property type="nucleotide sequence ID" value="NZ_CP043026.1"/>
</dbReference>
<keyword evidence="3" id="KW-0285">Flavoprotein</keyword>
<evidence type="ECO:0000313" key="7">
    <source>
        <dbReference type="EMBL" id="QEH61802.1"/>
    </source>
</evidence>
<dbReference type="InterPro" id="IPR029479">
    <property type="entry name" value="Nitroreductase"/>
</dbReference>
<dbReference type="EMBL" id="CP043026">
    <property type="protein sequence ID" value="QEH61802.1"/>
    <property type="molecule type" value="Genomic_DNA"/>
</dbReference>
<dbReference type="GO" id="GO:0016491">
    <property type="term" value="F:oxidoreductase activity"/>
    <property type="evidence" value="ECO:0007669"/>
    <property type="project" value="UniProtKB-KW"/>
</dbReference>
<dbReference type="Gene3D" id="3.40.109.10">
    <property type="entry name" value="NADH Oxidase"/>
    <property type="match status" value="1"/>
</dbReference>
<comment type="similarity">
    <text evidence="2">Belongs to the nitroreductase family.</text>
</comment>
<dbReference type="SUPFAM" id="SSF55469">
    <property type="entry name" value="FMN-dependent nitroreductase-like"/>
    <property type="match status" value="1"/>
</dbReference>
<evidence type="ECO:0000256" key="5">
    <source>
        <dbReference type="ARBA" id="ARBA00023002"/>
    </source>
</evidence>
<reference evidence="7 8" key="1">
    <citation type="submission" date="2019-08" db="EMBL/GenBank/DDBJ databases">
        <title>Complete genome sequence of Spiroplasma chinense CCH (DSM 19755).</title>
        <authorList>
            <person name="Shen H.-Y."/>
            <person name="Lin Y.-C."/>
            <person name="Chou L."/>
            <person name="Kuo C.-H."/>
        </authorList>
    </citation>
    <scope>NUCLEOTIDE SEQUENCE [LARGE SCALE GENOMIC DNA]</scope>
    <source>
        <strain evidence="7 8">CCH</strain>
    </source>
</reference>
<keyword evidence="8" id="KW-1185">Reference proteome</keyword>
<dbReference type="PANTHER" id="PTHR43673">
    <property type="entry name" value="NAD(P)H NITROREDUCTASE YDGI-RELATED"/>
    <property type="match status" value="1"/>
</dbReference>
<evidence type="ECO:0000256" key="2">
    <source>
        <dbReference type="ARBA" id="ARBA00007118"/>
    </source>
</evidence>
<feature type="domain" description="Nitroreductase" evidence="6">
    <location>
        <begin position="8"/>
        <end position="170"/>
    </location>
</feature>
<keyword evidence="5" id="KW-0560">Oxidoreductase</keyword>
<dbReference type="Pfam" id="PF00881">
    <property type="entry name" value="Nitroreductase"/>
    <property type="match status" value="1"/>
</dbReference>
<sequence>MSKTVEYLKTRRSPKKYVESYKLSDQEKEVILEASRWAPSSVGLEPYRILFIENKEIREEMKEFCWNQPGTATSSAMQIWIGYKEEIMKNKIIPSQNERNVPEGFEKAREYRVLAYENVKSGFEIDNDQFCARQAYISLGCALVAAEEIGIDFCPIEGMLPRKIEKILEKHNLIDLENEFICVAAFMGKVDKESRNYHAFDKLRREKNEVYKIVE</sequence>
<name>A0A5B9Y6V2_9MOLU</name>
<dbReference type="KEGG" id="schi:SCHIN_v1c06050"/>
<gene>
    <name evidence="7" type="ORF">SCHIN_v1c06050</name>
</gene>
<evidence type="ECO:0000259" key="6">
    <source>
        <dbReference type="Pfam" id="PF00881"/>
    </source>
</evidence>
<evidence type="ECO:0000313" key="8">
    <source>
        <dbReference type="Proteomes" id="UP000323144"/>
    </source>
</evidence>
<dbReference type="InterPro" id="IPR000415">
    <property type="entry name" value="Nitroreductase-like"/>
</dbReference>